<dbReference type="Proteomes" id="UP000054558">
    <property type="component" value="Unassembled WGS sequence"/>
</dbReference>
<feature type="compositionally biased region" description="Polar residues" evidence="1">
    <location>
        <begin position="148"/>
        <end position="157"/>
    </location>
</feature>
<organism evidence="2 3">
    <name type="scientific">Klebsormidium nitens</name>
    <name type="common">Green alga</name>
    <name type="synonym">Ulothrix nitens</name>
    <dbReference type="NCBI Taxonomy" id="105231"/>
    <lineage>
        <taxon>Eukaryota</taxon>
        <taxon>Viridiplantae</taxon>
        <taxon>Streptophyta</taxon>
        <taxon>Klebsormidiophyceae</taxon>
        <taxon>Klebsormidiales</taxon>
        <taxon>Klebsormidiaceae</taxon>
        <taxon>Klebsormidium</taxon>
    </lineage>
</organism>
<feature type="compositionally biased region" description="Low complexity" evidence="1">
    <location>
        <begin position="158"/>
        <end position="170"/>
    </location>
</feature>
<keyword evidence="3" id="KW-1185">Reference proteome</keyword>
<dbReference type="SUPFAM" id="SSF52540">
    <property type="entry name" value="P-loop containing nucleoside triphosphate hydrolases"/>
    <property type="match status" value="1"/>
</dbReference>
<dbReference type="Gene3D" id="3.40.50.300">
    <property type="entry name" value="P-loop containing nucleotide triphosphate hydrolases"/>
    <property type="match status" value="1"/>
</dbReference>
<proteinExistence type="predicted"/>
<feature type="region of interest" description="Disordered" evidence="1">
    <location>
        <begin position="830"/>
        <end position="869"/>
    </location>
</feature>
<feature type="region of interest" description="Disordered" evidence="1">
    <location>
        <begin position="14"/>
        <end position="239"/>
    </location>
</feature>
<dbReference type="AlphaFoldDB" id="A0A1Y1IR18"/>
<evidence type="ECO:0000313" key="2">
    <source>
        <dbReference type="EMBL" id="GAQ92492.1"/>
    </source>
</evidence>
<reference evidence="2 3" key="1">
    <citation type="journal article" date="2014" name="Nat. Commun.">
        <title>Klebsormidium flaccidum genome reveals primary factors for plant terrestrial adaptation.</title>
        <authorList>
            <person name="Hori K."/>
            <person name="Maruyama F."/>
            <person name="Fujisawa T."/>
            <person name="Togashi T."/>
            <person name="Yamamoto N."/>
            <person name="Seo M."/>
            <person name="Sato S."/>
            <person name="Yamada T."/>
            <person name="Mori H."/>
            <person name="Tajima N."/>
            <person name="Moriyama T."/>
            <person name="Ikeuchi M."/>
            <person name="Watanabe M."/>
            <person name="Wada H."/>
            <person name="Kobayashi K."/>
            <person name="Saito M."/>
            <person name="Masuda T."/>
            <person name="Sasaki-Sekimoto Y."/>
            <person name="Mashiguchi K."/>
            <person name="Awai K."/>
            <person name="Shimojima M."/>
            <person name="Masuda S."/>
            <person name="Iwai M."/>
            <person name="Nobusawa T."/>
            <person name="Narise T."/>
            <person name="Kondo S."/>
            <person name="Saito H."/>
            <person name="Sato R."/>
            <person name="Murakawa M."/>
            <person name="Ihara Y."/>
            <person name="Oshima-Yamada Y."/>
            <person name="Ohtaka K."/>
            <person name="Satoh M."/>
            <person name="Sonobe K."/>
            <person name="Ishii M."/>
            <person name="Ohtani R."/>
            <person name="Kanamori-Sato M."/>
            <person name="Honoki R."/>
            <person name="Miyazaki D."/>
            <person name="Mochizuki H."/>
            <person name="Umetsu J."/>
            <person name="Higashi K."/>
            <person name="Shibata D."/>
            <person name="Kamiya Y."/>
            <person name="Sato N."/>
            <person name="Nakamura Y."/>
            <person name="Tabata S."/>
            <person name="Ida S."/>
            <person name="Kurokawa K."/>
            <person name="Ohta H."/>
        </authorList>
    </citation>
    <scope>NUCLEOTIDE SEQUENCE [LARGE SCALE GENOMIC DNA]</scope>
    <source>
        <strain evidence="2 3">NIES-2285</strain>
    </source>
</reference>
<feature type="compositionally biased region" description="Acidic residues" evidence="1">
    <location>
        <begin position="835"/>
        <end position="848"/>
    </location>
</feature>
<protein>
    <submittedName>
        <fullName evidence="2">Uncharacterized protein</fullName>
    </submittedName>
</protein>
<accession>A0A1Y1IR18</accession>
<dbReference type="InterPro" id="IPR027417">
    <property type="entry name" value="P-loop_NTPase"/>
</dbReference>
<name>A0A1Y1IR18_KLENI</name>
<sequence>MAFGCFGGPCLGKGAVSRERTTASGAKRYNGKIAAGSKTESAISEESVAQGPLYEQPAPQGRRSGGTSEESPASQLEDMKTLPDQLQADGRSGRLGTQQGLDLQSNQATAATTDPAASQVTEETATTARIPMGASKSGGTLEERHSSQQEWTGTMSNQAVAATASAASQVPEGVPTNARTRFDIDNKGEPDLPPTSSSKPAAGAPAAKAEAPSQGAVIRSSSDEGSEAIPNEGGEGARRIPAKIIPEPKRQLEAIDVVSLSENLQDGATWMKEFATGLSVKPEALRNSILAALGNIVGGAVDVGEALPYVGAAFKILNLIISVVKKEEELDASVKELQKVAQVMVENLRETSIVHEVLEQHVKKLFEALCKASALVKAYDGMTKRQWIWRRVMTRGSDNNLVITLIQEIKDAWDGLARMASVQVLAKLASLPEVSFVPDPLEEELRAELTPANLDKLKKNDKEYMGNMMRRLPPTLQIELKLIEGLIASRDNTPAPPDSAVCKEPDEQKLKSNRESLVGADWRKRLESVETEIAEGQSSLIMVYGRSGSGMTTFCEQVRGSTKVRGRFSSWRNVYYLKGIGQVETKDDQVQVNDHCRELLWQLYERLQEEAGRKADKTQFLGASLRVQQRWIEDHLRELDILLILDGVVYDKQEKEAFDLKTFDQTGSVLFSMLLSTFKLKESKSDGPHKELSSILDGIVKALTPCLPARVERIGRRLQGTVDKKRWQAELQKLKDQKAHEDKFRDAFDLLKSVPSGLHGERLQTLFLLVAALPAVADPLVADAESFLQAWAASWDLELEDAERDIDELRQRKLLFRGGQGRKRLSVTPLPEIISDGEETDGEEEVDGEQTGGAPSFGYGLEEGYRDKP</sequence>
<evidence type="ECO:0000313" key="3">
    <source>
        <dbReference type="Proteomes" id="UP000054558"/>
    </source>
</evidence>
<dbReference type="EMBL" id="DF237977">
    <property type="protein sequence ID" value="GAQ92492.1"/>
    <property type="molecule type" value="Genomic_DNA"/>
</dbReference>
<feature type="compositionally biased region" description="Polar residues" evidence="1">
    <location>
        <begin position="65"/>
        <end position="74"/>
    </location>
</feature>
<feature type="compositionally biased region" description="Low complexity" evidence="1">
    <location>
        <begin position="194"/>
        <end position="216"/>
    </location>
</feature>
<feature type="compositionally biased region" description="Polar residues" evidence="1">
    <location>
        <begin position="95"/>
        <end position="127"/>
    </location>
</feature>
<evidence type="ECO:0000256" key="1">
    <source>
        <dbReference type="SAM" id="MobiDB-lite"/>
    </source>
</evidence>
<feature type="compositionally biased region" description="Basic and acidic residues" evidence="1">
    <location>
        <begin position="180"/>
        <end position="190"/>
    </location>
</feature>
<gene>
    <name evidence="2" type="ORF">KFL_010280015</name>
</gene>